<comment type="caution">
    <text evidence="2">The sequence shown here is derived from an EMBL/GenBank/DDBJ whole genome shotgun (WGS) entry which is preliminary data.</text>
</comment>
<name>A0ABW1DWS0_9ACTN</name>
<evidence type="ECO:0000313" key="2">
    <source>
        <dbReference type="EMBL" id="MFC5852750.1"/>
    </source>
</evidence>
<dbReference type="EMBL" id="JBHSOA010000025">
    <property type="protein sequence ID" value="MFC5852750.1"/>
    <property type="molecule type" value="Genomic_DNA"/>
</dbReference>
<proteinExistence type="predicted"/>
<sequence>MPLVDTDLDDAHTDYTHPRIRPVPAGCAESEDDWRRRLQHDTPGGHLLAHNAMTQALTSGRPIHLMHTTTALDAIRASGQLYASSGCLLAALYCSPLTETPAGLRPHNLGAYLLQTKSHTQTLMIEIKPTAPAPAKGIDYVRLGRVHLGTYLDHRSFLTKAEDLWLRGRALHQIRTAAPFLDVALAGAAGRRTAPGTFVDQLAAAVQNLPFLGYVYFEVLSEYLMLHSTSTETKALAEVGEMNNRLYKRLAFSAVSGMDKLFDLSRFHPDHQRLHDLIADIEPPLAPGAAQYTRDRLSHLLTALALDPGQDATTFTFRDQDFDSLAKAAPSLLGQTLFREMRILQRYPQLYLAFEQAKALRAWNYWNHHQIRAPFNGFLPKGEIGVNPAYPADCTVWLAETCERGLIHPVDELDVAFVPRMADLGMTAMRRDATGKAAGHPAAA</sequence>
<gene>
    <name evidence="2" type="ORF">ACFPZI_13170</name>
</gene>
<evidence type="ECO:0000313" key="3">
    <source>
        <dbReference type="Proteomes" id="UP001596180"/>
    </source>
</evidence>
<protein>
    <submittedName>
        <fullName evidence="2">Uncharacterized protein</fullName>
    </submittedName>
</protein>
<dbReference type="Proteomes" id="UP001596180">
    <property type="component" value="Unassembled WGS sequence"/>
</dbReference>
<organism evidence="2 3">
    <name type="scientific">Streptomyces chlorus</name>
    <dbReference type="NCBI Taxonomy" id="887452"/>
    <lineage>
        <taxon>Bacteria</taxon>
        <taxon>Bacillati</taxon>
        <taxon>Actinomycetota</taxon>
        <taxon>Actinomycetes</taxon>
        <taxon>Kitasatosporales</taxon>
        <taxon>Streptomycetaceae</taxon>
        <taxon>Streptomyces</taxon>
    </lineage>
</organism>
<keyword evidence="3" id="KW-1185">Reference proteome</keyword>
<evidence type="ECO:0000256" key="1">
    <source>
        <dbReference type="SAM" id="MobiDB-lite"/>
    </source>
</evidence>
<reference evidence="3" key="1">
    <citation type="journal article" date="2019" name="Int. J. Syst. Evol. Microbiol.">
        <title>The Global Catalogue of Microorganisms (GCM) 10K type strain sequencing project: providing services to taxonomists for standard genome sequencing and annotation.</title>
        <authorList>
            <consortium name="The Broad Institute Genomics Platform"/>
            <consortium name="The Broad Institute Genome Sequencing Center for Infectious Disease"/>
            <person name="Wu L."/>
            <person name="Ma J."/>
        </authorList>
    </citation>
    <scope>NUCLEOTIDE SEQUENCE [LARGE SCALE GENOMIC DNA]</scope>
    <source>
        <strain evidence="3">JCM 10411</strain>
    </source>
</reference>
<feature type="region of interest" description="Disordered" evidence="1">
    <location>
        <begin position="1"/>
        <end position="24"/>
    </location>
</feature>
<accession>A0ABW1DWS0</accession>
<dbReference type="RefSeq" id="WP_381362567.1">
    <property type="nucleotide sequence ID" value="NZ_JBHSOA010000025.1"/>
</dbReference>